<evidence type="ECO:0000313" key="2">
    <source>
        <dbReference type="Proteomes" id="UP001168877"/>
    </source>
</evidence>
<dbReference type="EMBL" id="JAUESC010000384">
    <property type="protein sequence ID" value="KAK0582287.1"/>
    <property type="molecule type" value="Genomic_DNA"/>
</dbReference>
<gene>
    <name evidence="1" type="ORF">LWI29_023741</name>
</gene>
<proteinExistence type="predicted"/>
<dbReference type="Proteomes" id="UP001168877">
    <property type="component" value="Unassembled WGS sequence"/>
</dbReference>
<reference evidence="1" key="1">
    <citation type="journal article" date="2022" name="Plant J.">
        <title>Strategies of tolerance reflected in two North American maple genomes.</title>
        <authorList>
            <person name="McEvoy S.L."/>
            <person name="Sezen U.U."/>
            <person name="Trouern-Trend A."/>
            <person name="McMahon S.M."/>
            <person name="Schaberg P.G."/>
            <person name="Yang J."/>
            <person name="Wegrzyn J.L."/>
            <person name="Swenson N.G."/>
        </authorList>
    </citation>
    <scope>NUCLEOTIDE SEQUENCE</scope>
    <source>
        <strain evidence="1">NS2018</strain>
    </source>
</reference>
<dbReference type="PANTHER" id="PTHR47481:SF22">
    <property type="entry name" value="RETROTRANSPOSON GAG DOMAIN-CONTAINING PROTEIN"/>
    <property type="match status" value="1"/>
</dbReference>
<sequence length="86" mass="9814">MGYKTSKQLWDVIRDLFGVKNRSNVVLYKREFNHLKKGNMKMGEYLKAIKKLVDNLALAGHPVTLDDLVSQVLTGLDSLEYNPMVC</sequence>
<dbReference type="Pfam" id="PF14223">
    <property type="entry name" value="Retrotran_gag_2"/>
    <property type="match status" value="1"/>
</dbReference>
<reference evidence="1" key="2">
    <citation type="submission" date="2023-06" db="EMBL/GenBank/DDBJ databases">
        <authorList>
            <person name="Swenson N.G."/>
            <person name="Wegrzyn J.L."/>
            <person name="Mcevoy S.L."/>
        </authorList>
    </citation>
    <scope>NUCLEOTIDE SEQUENCE</scope>
    <source>
        <strain evidence="1">NS2018</strain>
        <tissue evidence="1">Leaf</tissue>
    </source>
</reference>
<dbReference type="AlphaFoldDB" id="A0AA39S1M1"/>
<comment type="caution">
    <text evidence="1">The sequence shown here is derived from an EMBL/GenBank/DDBJ whole genome shotgun (WGS) entry which is preliminary data.</text>
</comment>
<organism evidence="1 2">
    <name type="scientific">Acer saccharum</name>
    <name type="common">Sugar maple</name>
    <dbReference type="NCBI Taxonomy" id="4024"/>
    <lineage>
        <taxon>Eukaryota</taxon>
        <taxon>Viridiplantae</taxon>
        <taxon>Streptophyta</taxon>
        <taxon>Embryophyta</taxon>
        <taxon>Tracheophyta</taxon>
        <taxon>Spermatophyta</taxon>
        <taxon>Magnoliopsida</taxon>
        <taxon>eudicotyledons</taxon>
        <taxon>Gunneridae</taxon>
        <taxon>Pentapetalae</taxon>
        <taxon>rosids</taxon>
        <taxon>malvids</taxon>
        <taxon>Sapindales</taxon>
        <taxon>Sapindaceae</taxon>
        <taxon>Hippocastanoideae</taxon>
        <taxon>Acereae</taxon>
        <taxon>Acer</taxon>
    </lineage>
</organism>
<evidence type="ECO:0000313" key="1">
    <source>
        <dbReference type="EMBL" id="KAK0582287.1"/>
    </source>
</evidence>
<accession>A0AA39S1M1</accession>
<keyword evidence="2" id="KW-1185">Reference proteome</keyword>
<protein>
    <submittedName>
        <fullName evidence="1">Uncharacterized protein</fullName>
    </submittedName>
</protein>
<name>A0AA39S1M1_ACESA</name>
<dbReference type="PANTHER" id="PTHR47481">
    <property type="match status" value="1"/>
</dbReference>